<evidence type="ECO:0000256" key="17">
    <source>
        <dbReference type="PIRSR" id="PIRSR001174-2"/>
    </source>
</evidence>
<dbReference type="InterPro" id="IPR003959">
    <property type="entry name" value="ATPase_AAA_core"/>
</dbReference>
<dbReference type="InterPro" id="IPR004815">
    <property type="entry name" value="Lon_bac/euk-typ"/>
</dbReference>
<keyword evidence="20" id="KW-0175">Coiled coil</keyword>
<evidence type="ECO:0000313" key="23">
    <source>
        <dbReference type="EMBL" id="PKZ16588.1"/>
    </source>
</evidence>
<dbReference type="Gene3D" id="1.20.58.1480">
    <property type="match status" value="1"/>
</dbReference>
<dbReference type="Pfam" id="PF02190">
    <property type="entry name" value="LON_substr_bdg"/>
    <property type="match status" value="1"/>
</dbReference>
<dbReference type="SUPFAM" id="SSF52540">
    <property type="entry name" value="P-loop containing nucleoside triphosphate hydrolases"/>
    <property type="match status" value="1"/>
</dbReference>
<dbReference type="Pfam" id="PF00004">
    <property type="entry name" value="AAA"/>
    <property type="match status" value="1"/>
</dbReference>
<dbReference type="HAMAP" id="MF_01973">
    <property type="entry name" value="lon_bact"/>
    <property type="match status" value="1"/>
</dbReference>
<keyword evidence="4 14" id="KW-0547">Nucleotide-binding</keyword>
<evidence type="ECO:0000313" key="24">
    <source>
        <dbReference type="Proteomes" id="UP000234335"/>
    </source>
</evidence>
<evidence type="ECO:0000256" key="8">
    <source>
        <dbReference type="ARBA" id="ARBA00023016"/>
    </source>
</evidence>
<dbReference type="Gene3D" id="3.40.50.300">
    <property type="entry name" value="P-loop containing nucleotide triphosphate hydrolases"/>
    <property type="match status" value="1"/>
</dbReference>
<evidence type="ECO:0000256" key="11">
    <source>
        <dbReference type="ARBA" id="ARBA00066743"/>
    </source>
</evidence>
<dbReference type="InterPro" id="IPR003593">
    <property type="entry name" value="AAA+_ATPase"/>
</dbReference>
<comment type="subcellular location">
    <subcellularLocation>
        <location evidence="1 14 15">Cytoplasm</location>
    </subcellularLocation>
</comment>
<evidence type="ECO:0000256" key="14">
    <source>
        <dbReference type="HAMAP-Rule" id="MF_01973"/>
    </source>
</evidence>
<keyword evidence="7 14" id="KW-0067">ATP-binding</keyword>
<dbReference type="InterPro" id="IPR008269">
    <property type="entry name" value="Lon_proteolytic"/>
</dbReference>
<dbReference type="Gene3D" id="2.30.130.40">
    <property type="entry name" value="LON domain-like"/>
    <property type="match status" value="1"/>
</dbReference>
<evidence type="ECO:0000256" key="10">
    <source>
        <dbReference type="ARBA" id="ARBA00053875"/>
    </source>
</evidence>
<comment type="similarity">
    <text evidence="14 15 18 19">Belongs to the peptidase S16 family.</text>
</comment>
<evidence type="ECO:0000256" key="1">
    <source>
        <dbReference type="ARBA" id="ARBA00004496"/>
    </source>
</evidence>
<accession>A0A2I1M902</accession>
<evidence type="ECO:0000256" key="2">
    <source>
        <dbReference type="ARBA" id="ARBA00022490"/>
    </source>
</evidence>
<proteinExistence type="evidence at transcript level"/>
<comment type="catalytic activity">
    <reaction evidence="9 14 15 18">
        <text>Hydrolysis of proteins in presence of ATP.</text>
        <dbReference type="EC" id="3.4.21.53"/>
    </reaction>
</comment>
<comment type="function">
    <text evidence="10 14">ATP-dependent serine protease that mediates the selective degradation of mutant and abnormal proteins as well as certain short-lived regulatory proteins. Required for cellular homeostasis and for survival from DNA damage and developmental changes induced by stress. Degrades polypeptides processively to yield small peptide fragments that are 5 to 10 amino acids long. Binds to DNA in a double-stranded, site-specific manner.</text>
</comment>
<dbReference type="EC" id="3.4.21.53" evidence="11 14"/>
<dbReference type="Proteomes" id="UP000234335">
    <property type="component" value="Unassembled WGS sequence"/>
</dbReference>
<dbReference type="GO" id="GO:0034605">
    <property type="term" value="P:cellular response to heat"/>
    <property type="evidence" value="ECO:0007669"/>
    <property type="project" value="UniProtKB-UniRule"/>
</dbReference>
<organism evidence="23 24">
    <name type="scientific">Anaerococcus octavius</name>
    <dbReference type="NCBI Taxonomy" id="54007"/>
    <lineage>
        <taxon>Bacteria</taxon>
        <taxon>Bacillati</taxon>
        <taxon>Bacillota</taxon>
        <taxon>Tissierellia</taxon>
        <taxon>Tissierellales</taxon>
        <taxon>Peptoniphilaceae</taxon>
        <taxon>Anaerococcus</taxon>
    </lineage>
</organism>
<dbReference type="EMBL" id="PKGS01000003">
    <property type="protein sequence ID" value="PKZ16588.1"/>
    <property type="molecule type" value="Genomic_DNA"/>
</dbReference>
<feature type="active site" evidence="14 16">
    <location>
        <position position="683"/>
    </location>
</feature>
<dbReference type="GO" id="GO:0005524">
    <property type="term" value="F:ATP binding"/>
    <property type="evidence" value="ECO:0007669"/>
    <property type="project" value="UniProtKB-UniRule"/>
</dbReference>
<evidence type="ECO:0000256" key="13">
    <source>
        <dbReference type="ARBA" id="ARBA00082722"/>
    </source>
</evidence>
<dbReference type="CDD" id="cd19500">
    <property type="entry name" value="RecA-like_Lon"/>
    <property type="match status" value="1"/>
</dbReference>
<feature type="binding site" evidence="14 17">
    <location>
        <begin position="361"/>
        <end position="368"/>
    </location>
    <ligand>
        <name>ATP</name>
        <dbReference type="ChEBI" id="CHEBI:30616"/>
    </ligand>
</feature>
<evidence type="ECO:0000256" key="5">
    <source>
        <dbReference type="ARBA" id="ARBA00022801"/>
    </source>
</evidence>
<dbReference type="RefSeq" id="WP_101540249.1">
    <property type="nucleotide sequence ID" value="NZ_PKGS01000003.1"/>
</dbReference>
<dbReference type="Gene3D" id="3.30.230.10">
    <property type="match status" value="1"/>
</dbReference>
<gene>
    <name evidence="14 23" type="primary">lon</name>
    <name evidence="23" type="ORF">CYJ34_05150</name>
</gene>
<reference evidence="23 24" key="1">
    <citation type="submission" date="2017-12" db="EMBL/GenBank/DDBJ databases">
        <title>Phylogenetic diversity of female urinary microbiome.</title>
        <authorList>
            <person name="Thomas-White K."/>
            <person name="Wolfe A.J."/>
        </authorList>
    </citation>
    <scope>NUCLEOTIDE SEQUENCE [LARGE SCALE GENOMIC DNA]</scope>
    <source>
        <strain evidence="23 24">UMB0119</strain>
    </source>
</reference>
<comment type="caution">
    <text evidence="23">The sequence shown here is derived from an EMBL/GenBank/DDBJ whole genome shotgun (WGS) entry which is preliminary data.</text>
</comment>
<protein>
    <recommendedName>
        <fullName evidence="12 14">Lon protease</fullName>
        <ecNumber evidence="11 14">3.4.21.53</ecNumber>
    </recommendedName>
    <alternativeName>
        <fullName evidence="13 14">ATP-dependent protease La</fullName>
    </alternativeName>
</protein>
<comment type="subunit">
    <text evidence="14 15">Homohexamer. Organized in a ring with a central cavity.</text>
</comment>
<dbReference type="GO" id="GO:0005737">
    <property type="term" value="C:cytoplasm"/>
    <property type="evidence" value="ECO:0007669"/>
    <property type="project" value="UniProtKB-SubCell"/>
</dbReference>
<dbReference type="InterPro" id="IPR020568">
    <property type="entry name" value="Ribosomal_Su5_D2-typ_SF"/>
</dbReference>
<name>A0A2I1M902_9FIRM</name>
<dbReference type="Gene3D" id="1.10.8.60">
    <property type="match status" value="1"/>
</dbReference>
<evidence type="ECO:0000256" key="20">
    <source>
        <dbReference type="SAM" id="Coils"/>
    </source>
</evidence>
<evidence type="ECO:0000256" key="9">
    <source>
        <dbReference type="ARBA" id="ARBA00050665"/>
    </source>
</evidence>
<evidence type="ECO:0000256" key="15">
    <source>
        <dbReference type="PIRNR" id="PIRNR001174"/>
    </source>
</evidence>
<evidence type="ECO:0000256" key="7">
    <source>
        <dbReference type="ARBA" id="ARBA00022840"/>
    </source>
</evidence>
<dbReference type="InterPro" id="IPR054594">
    <property type="entry name" value="Lon_lid"/>
</dbReference>
<dbReference type="PROSITE" id="PS51786">
    <property type="entry name" value="LON_PROTEOLYTIC"/>
    <property type="match status" value="1"/>
</dbReference>
<dbReference type="InterPro" id="IPR003111">
    <property type="entry name" value="Lon_prtase_N"/>
</dbReference>
<evidence type="ECO:0000259" key="21">
    <source>
        <dbReference type="PROSITE" id="PS51786"/>
    </source>
</evidence>
<dbReference type="InterPro" id="IPR015947">
    <property type="entry name" value="PUA-like_sf"/>
</dbReference>
<feature type="coiled-coil region" evidence="20">
    <location>
        <begin position="238"/>
        <end position="286"/>
    </location>
</feature>
<evidence type="ECO:0000256" key="3">
    <source>
        <dbReference type="ARBA" id="ARBA00022670"/>
    </source>
</evidence>
<dbReference type="GO" id="GO:0006515">
    <property type="term" value="P:protein quality control for misfolded or incompletely synthesized proteins"/>
    <property type="evidence" value="ECO:0007669"/>
    <property type="project" value="UniProtKB-UniRule"/>
</dbReference>
<dbReference type="Gene3D" id="1.20.5.5270">
    <property type="match status" value="1"/>
</dbReference>
<dbReference type="SMART" id="SM00464">
    <property type="entry name" value="LON"/>
    <property type="match status" value="1"/>
</dbReference>
<dbReference type="SUPFAM" id="SSF54211">
    <property type="entry name" value="Ribosomal protein S5 domain 2-like"/>
    <property type="match status" value="1"/>
</dbReference>
<dbReference type="FunFam" id="3.40.50.300:FF:000021">
    <property type="entry name" value="Lon protease homolog"/>
    <property type="match status" value="1"/>
</dbReference>
<dbReference type="GO" id="GO:0043565">
    <property type="term" value="F:sequence-specific DNA binding"/>
    <property type="evidence" value="ECO:0007669"/>
    <property type="project" value="UniProtKB-UniRule"/>
</dbReference>
<feature type="active site" evidence="14 16">
    <location>
        <position position="726"/>
    </location>
</feature>
<keyword evidence="3 14" id="KW-0645">Protease</keyword>
<dbReference type="GO" id="GO:0004176">
    <property type="term" value="F:ATP-dependent peptidase activity"/>
    <property type="evidence" value="ECO:0007669"/>
    <property type="project" value="UniProtKB-UniRule"/>
</dbReference>
<keyword evidence="6 14" id="KW-0720">Serine protease</keyword>
<comment type="induction">
    <text evidence="14">By heat shock.</text>
</comment>
<dbReference type="PROSITE" id="PS51787">
    <property type="entry name" value="LON_N"/>
    <property type="match status" value="1"/>
</dbReference>
<feature type="domain" description="Lon proteolytic" evidence="21">
    <location>
        <begin position="596"/>
        <end position="776"/>
    </location>
</feature>
<dbReference type="PRINTS" id="PR00830">
    <property type="entry name" value="ENDOLAPTASE"/>
</dbReference>
<dbReference type="InterPro" id="IPR046336">
    <property type="entry name" value="Lon_prtase_N_sf"/>
</dbReference>
<evidence type="ECO:0000256" key="19">
    <source>
        <dbReference type="RuleBase" id="RU000591"/>
    </source>
</evidence>
<dbReference type="GO" id="GO:0016887">
    <property type="term" value="F:ATP hydrolysis activity"/>
    <property type="evidence" value="ECO:0007669"/>
    <property type="project" value="UniProtKB-UniRule"/>
</dbReference>
<evidence type="ECO:0000256" key="12">
    <source>
        <dbReference type="ARBA" id="ARBA00071934"/>
    </source>
</evidence>
<evidence type="ECO:0000256" key="6">
    <source>
        <dbReference type="ARBA" id="ARBA00022825"/>
    </source>
</evidence>
<dbReference type="PANTHER" id="PTHR10046">
    <property type="entry name" value="ATP DEPENDENT LON PROTEASE FAMILY MEMBER"/>
    <property type="match status" value="1"/>
</dbReference>
<feature type="domain" description="Lon N-terminal" evidence="22">
    <location>
        <begin position="12"/>
        <end position="208"/>
    </location>
</feature>
<keyword evidence="2 14" id="KW-0963">Cytoplasm</keyword>
<dbReference type="InterPro" id="IPR027417">
    <property type="entry name" value="P-loop_NTPase"/>
</dbReference>
<evidence type="ECO:0000259" key="22">
    <source>
        <dbReference type="PROSITE" id="PS51787"/>
    </source>
</evidence>
<dbReference type="NCBIfam" id="TIGR00763">
    <property type="entry name" value="lon"/>
    <property type="match status" value="1"/>
</dbReference>
<keyword evidence="8 14" id="KW-0346">Stress response</keyword>
<sequence>MADVYEVSTNEYPLVPLRGLWAYPNTIINFDCARPISKNAIDDANIKNKEVFLVNQKNVFDENPSSDALYDYGMVVSIKESFSLTNGDIRVYVQAKSIAKIKEIKLGEGFYKAVVEEYEYIQENEDETNRKEALRKMILDDFKAYIDLDGSNFDESISSIGEVYNLQRLADIIIYHLDLKAEEYYALLKELDTEKRLSLLHTILVKEIELKNLSMEIEQDVQENINQSQKEYYLREKIEAIRRELNEATGEYESEAAELIDKINKLNIAEASKKSLLKDAQRLEAIPEMSPDYGVISAYLDFAVNLPWEEKTKDILDIKRAERILDEDHYGLKEVKDRILESIAVRIKNNNNQGTVLCLVGPPGVGKTSIAKSIARALDREFVTMRLGGVTDESEIRGHRRTYVGAMAGRLLSSINRVGVKNPVFLLDEIDKLGSDFRGDPSSALLEVLDPEQNDKFIDRYVDIPFDLSDVFFITTANDPNGIPDALYDRLEIIEISGYTNSEKLNIGKKYLVSKEMKNNGLNEDELTISDNVLDIIIKNYTREAGVRELERLIAKICRRAVKEILEGKDQVRVTMSNYTKYLGKERFFEDHISRKDKIGVANGLAWTSVGGTMLTIEANVMDGKGNVEFTGSLGDVMKESGQAAMTYIRSNAKELGIRGKFYDNKDIHVHVPEGATPKDGPSAGITMTTAMVSSLTGKKVRNDIAMTGEVTITGDVLPIGGLKEKALAAYTYGIHNVIIPKENKRDTEDIPKEIREKINFIEVTNVSEVIDKALI</sequence>
<dbReference type="InterPro" id="IPR008268">
    <property type="entry name" value="Peptidase_S16_AS"/>
</dbReference>
<dbReference type="AlphaFoldDB" id="A0A2I1M902"/>
<keyword evidence="5 14" id="KW-0378">Hydrolase</keyword>
<dbReference type="InterPro" id="IPR014721">
    <property type="entry name" value="Ribsml_uS5_D2-typ_fold_subgr"/>
</dbReference>
<evidence type="ECO:0000256" key="16">
    <source>
        <dbReference type="PIRSR" id="PIRSR001174-1"/>
    </source>
</evidence>
<dbReference type="Pfam" id="PF22667">
    <property type="entry name" value="Lon_lid"/>
    <property type="match status" value="1"/>
</dbReference>
<evidence type="ECO:0000256" key="4">
    <source>
        <dbReference type="ARBA" id="ARBA00022741"/>
    </source>
</evidence>
<dbReference type="GO" id="GO:0004252">
    <property type="term" value="F:serine-type endopeptidase activity"/>
    <property type="evidence" value="ECO:0007669"/>
    <property type="project" value="UniProtKB-UniRule"/>
</dbReference>
<dbReference type="PIRSF" id="PIRSF001174">
    <property type="entry name" value="Lon_proteas"/>
    <property type="match status" value="1"/>
</dbReference>
<dbReference type="InterPro" id="IPR027543">
    <property type="entry name" value="Lon_bac"/>
</dbReference>
<dbReference type="PROSITE" id="PS01046">
    <property type="entry name" value="LON_SER"/>
    <property type="match status" value="1"/>
</dbReference>
<dbReference type="InterPro" id="IPR027065">
    <property type="entry name" value="Lon_Prtase"/>
</dbReference>
<dbReference type="SUPFAM" id="SSF88697">
    <property type="entry name" value="PUA domain-like"/>
    <property type="match status" value="1"/>
</dbReference>
<keyword evidence="24" id="KW-1185">Reference proteome</keyword>
<dbReference type="SMART" id="SM00382">
    <property type="entry name" value="AAA"/>
    <property type="match status" value="1"/>
</dbReference>
<evidence type="ECO:0000256" key="18">
    <source>
        <dbReference type="PROSITE-ProRule" id="PRU01122"/>
    </source>
</evidence>
<dbReference type="Pfam" id="PF05362">
    <property type="entry name" value="Lon_C"/>
    <property type="match status" value="1"/>
</dbReference>